<sequence length="158" mass="16681">MAANAGRKPTPAGLKLVEGRGKGTDSGGRPVKAPPAFRRLPPERPAELSEVAGELWEEFVAELQRLQLLAPVHGPALQLACEAYARWSEARAQLAAEGLTYTSQGGLVKLNPLVGVVERASAEFRAWCAEFGLSPAAEHKLSSPETDPGEENPFAGAG</sequence>
<dbReference type="Proteomes" id="UP001317259">
    <property type="component" value="Unassembled WGS sequence"/>
</dbReference>
<name>A0ABT0FQ65_9ACTN</name>
<gene>
    <name evidence="2" type="ORF">MF672_010815</name>
</gene>
<dbReference type="NCBIfam" id="TIGR01558">
    <property type="entry name" value="sm_term_P27"/>
    <property type="match status" value="1"/>
</dbReference>
<keyword evidence="3" id="KW-1185">Reference proteome</keyword>
<evidence type="ECO:0000256" key="1">
    <source>
        <dbReference type="SAM" id="MobiDB-lite"/>
    </source>
</evidence>
<evidence type="ECO:0000313" key="2">
    <source>
        <dbReference type="EMBL" id="MCK2214278.1"/>
    </source>
</evidence>
<feature type="region of interest" description="Disordered" evidence="1">
    <location>
        <begin position="1"/>
        <end position="43"/>
    </location>
</feature>
<protein>
    <submittedName>
        <fullName evidence="2">Phage terminase small subunit P27 family</fullName>
    </submittedName>
</protein>
<organism evidence="2 3">
    <name type="scientific">Actinomadura luzonensis</name>
    <dbReference type="NCBI Taxonomy" id="2805427"/>
    <lineage>
        <taxon>Bacteria</taxon>
        <taxon>Bacillati</taxon>
        <taxon>Actinomycetota</taxon>
        <taxon>Actinomycetes</taxon>
        <taxon>Streptosporangiales</taxon>
        <taxon>Thermomonosporaceae</taxon>
        <taxon>Actinomadura</taxon>
    </lineage>
</organism>
<dbReference type="EMBL" id="JAKRKC020000001">
    <property type="protein sequence ID" value="MCK2214278.1"/>
    <property type="molecule type" value="Genomic_DNA"/>
</dbReference>
<evidence type="ECO:0000313" key="3">
    <source>
        <dbReference type="Proteomes" id="UP001317259"/>
    </source>
</evidence>
<proteinExistence type="predicted"/>
<dbReference type="InterPro" id="IPR006448">
    <property type="entry name" value="Phage_term_ssu_P27"/>
</dbReference>
<accession>A0ABT0FQ65</accession>
<feature type="region of interest" description="Disordered" evidence="1">
    <location>
        <begin position="138"/>
        <end position="158"/>
    </location>
</feature>
<comment type="caution">
    <text evidence="2">The sequence shown here is derived from an EMBL/GenBank/DDBJ whole genome shotgun (WGS) entry which is preliminary data.</text>
</comment>
<dbReference type="RefSeq" id="WP_242380723.1">
    <property type="nucleotide sequence ID" value="NZ_JAKRKC020000001.1"/>
</dbReference>
<dbReference type="Pfam" id="PF05119">
    <property type="entry name" value="Terminase_4"/>
    <property type="match status" value="1"/>
</dbReference>
<reference evidence="2 3" key="1">
    <citation type="submission" date="2022-04" db="EMBL/GenBank/DDBJ databases">
        <title>Genome draft of Actinomadura sp. ATCC 31491.</title>
        <authorList>
            <person name="Shi X."/>
            <person name="Du Y."/>
        </authorList>
    </citation>
    <scope>NUCLEOTIDE SEQUENCE [LARGE SCALE GENOMIC DNA]</scope>
    <source>
        <strain evidence="2 3">ATCC 31491</strain>
    </source>
</reference>